<sequence length="212" mass="23280">MGYQQKFSTAEIVTPFQNIHQAGILGQQNLRTSMPSIGATTNLPAPLNLHKSASGVPASGSYQVAENFPPLGPNPLPPNGHPMTHVQTIYPGGSGTVIGQATLPLQTTPPGGNVTFNGKSIDPRDPNWEQFVWPMSCYHPLCPALELQDYRDYHTHLREWHDREPMCPDCQQPLGTGKGSLLAFYEHIYEAHLRSGLGGNPTPRARSYQIQF</sequence>
<evidence type="ECO:0000313" key="1">
    <source>
        <dbReference type="EMBL" id="PMD23144.1"/>
    </source>
</evidence>
<accession>A0A2J6QA61</accession>
<name>A0A2J6QA61_9HELO</name>
<dbReference type="EMBL" id="KZ613475">
    <property type="protein sequence ID" value="PMD23144.1"/>
    <property type="molecule type" value="Genomic_DNA"/>
</dbReference>
<dbReference type="AlphaFoldDB" id="A0A2J6QA61"/>
<reference evidence="1 2" key="1">
    <citation type="submission" date="2016-05" db="EMBL/GenBank/DDBJ databases">
        <title>A degradative enzymes factory behind the ericoid mycorrhizal symbiosis.</title>
        <authorList>
            <consortium name="DOE Joint Genome Institute"/>
            <person name="Martino E."/>
            <person name="Morin E."/>
            <person name="Grelet G."/>
            <person name="Kuo A."/>
            <person name="Kohler A."/>
            <person name="Daghino S."/>
            <person name="Barry K."/>
            <person name="Choi C."/>
            <person name="Cichocki N."/>
            <person name="Clum A."/>
            <person name="Copeland A."/>
            <person name="Hainaut M."/>
            <person name="Haridas S."/>
            <person name="Labutti K."/>
            <person name="Lindquist E."/>
            <person name="Lipzen A."/>
            <person name="Khouja H.-R."/>
            <person name="Murat C."/>
            <person name="Ohm R."/>
            <person name="Olson A."/>
            <person name="Spatafora J."/>
            <person name="Veneault-Fourrey C."/>
            <person name="Henrissat B."/>
            <person name="Grigoriev I."/>
            <person name="Martin F."/>
            <person name="Perotto S."/>
        </authorList>
    </citation>
    <scope>NUCLEOTIDE SEQUENCE [LARGE SCALE GENOMIC DNA]</scope>
    <source>
        <strain evidence="1 2">UAMH 7357</strain>
    </source>
</reference>
<dbReference type="Proteomes" id="UP000235672">
    <property type="component" value="Unassembled WGS sequence"/>
</dbReference>
<proteinExistence type="predicted"/>
<protein>
    <submittedName>
        <fullName evidence="1">Uncharacterized protein</fullName>
    </submittedName>
</protein>
<evidence type="ECO:0000313" key="2">
    <source>
        <dbReference type="Proteomes" id="UP000235672"/>
    </source>
</evidence>
<organism evidence="1 2">
    <name type="scientific">Hyaloscypha hepaticicola</name>
    <dbReference type="NCBI Taxonomy" id="2082293"/>
    <lineage>
        <taxon>Eukaryota</taxon>
        <taxon>Fungi</taxon>
        <taxon>Dikarya</taxon>
        <taxon>Ascomycota</taxon>
        <taxon>Pezizomycotina</taxon>
        <taxon>Leotiomycetes</taxon>
        <taxon>Helotiales</taxon>
        <taxon>Hyaloscyphaceae</taxon>
        <taxon>Hyaloscypha</taxon>
    </lineage>
</organism>
<keyword evidence="2" id="KW-1185">Reference proteome</keyword>
<gene>
    <name evidence="1" type="ORF">NA56DRAFT_644062</name>
</gene>